<keyword evidence="6" id="KW-1185">Reference proteome</keyword>
<feature type="domain" description="Phosphatase tensin-type" evidence="4">
    <location>
        <begin position="14"/>
        <end position="184"/>
    </location>
</feature>
<evidence type="ECO:0000313" key="6">
    <source>
        <dbReference type="Proteomes" id="UP000654370"/>
    </source>
</evidence>
<dbReference type="InterPro" id="IPR051281">
    <property type="entry name" value="Dual-spec_lipid-protein_phosph"/>
</dbReference>
<name>A0A8H7PYA9_MORIS</name>
<dbReference type="Proteomes" id="UP000654370">
    <property type="component" value="Unassembled WGS sequence"/>
</dbReference>
<sequence>MLNGIRRLISGNRRRLVVDGFDLDLSYITDRVIATSYPSSGLEALYRNTYPEVKKYLDTHHPCHYKVYNLRNEKRYENNFFDETAEYTFKDHGAPQLSAVVDFCEDVCEYLSRDPENVVVVHCKAGKGRTGVMIASLLLKLREAKDAEEAMKIYGDQRTVDGRGVTIPSQRRYVSYFSAFLLQSQPAAEEQFIVHNISLLGQQNAVTLNGKNILFFNLDPRTPN</sequence>
<evidence type="ECO:0000313" key="5">
    <source>
        <dbReference type="EMBL" id="KAG2182492.1"/>
    </source>
</evidence>
<dbReference type="EC" id="3.1.3.67" evidence="1"/>
<dbReference type="InterPro" id="IPR016130">
    <property type="entry name" value="Tyr_Pase_AS"/>
</dbReference>
<dbReference type="PANTHER" id="PTHR12305">
    <property type="entry name" value="PHOSPHATASE WITH HOMOLOGY TO TENSIN"/>
    <property type="match status" value="1"/>
</dbReference>
<dbReference type="AlphaFoldDB" id="A0A8H7PYA9"/>
<reference evidence="5" key="1">
    <citation type="submission" date="2020-12" db="EMBL/GenBank/DDBJ databases">
        <title>Metabolic potential, ecology and presence of endohyphal bacteria is reflected in genomic diversity of Mucoromycotina.</title>
        <authorList>
            <person name="Muszewska A."/>
            <person name="Okrasinska A."/>
            <person name="Steczkiewicz K."/>
            <person name="Drgas O."/>
            <person name="Orlowska M."/>
            <person name="Perlinska-Lenart U."/>
            <person name="Aleksandrzak-Piekarczyk T."/>
            <person name="Szatraj K."/>
            <person name="Zielenkiewicz U."/>
            <person name="Pilsyk S."/>
            <person name="Malc E."/>
            <person name="Mieczkowski P."/>
            <person name="Kruszewska J.S."/>
            <person name="Biernat P."/>
            <person name="Pawlowska J."/>
        </authorList>
    </citation>
    <scope>NUCLEOTIDE SEQUENCE</scope>
    <source>
        <strain evidence="5">WA0000067209</strain>
    </source>
</reference>
<dbReference type="PROSITE" id="PS00383">
    <property type="entry name" value="TYR_PHOSPHATASE_1"/>
    <property type="match status" value="1"/>
</dbReference>
<protein>
    <recommendedName>
        <fullName evidence="1">phosphatidylinositol-3,4,5-trisphosphate 3-phosphatase</fullName>
        <ecNumber evidence="1">3.1.3.67</ecNumber>
    </recommendedName>
</protein>
<evidence type="ECO:0000256" key="1">
    <source>
        <dbReference type="ARBA" id="ARBA00013015"/>
    </source>
</evidence>
<dbReference type="InterPro" id="IPR029021">
    <property type="entry name" value="Prot-tyrosine_phosphatase-like"/>
</dbReference>
<dbReference type="SMART" id="SM00404">
    <property type="entry name" value="PTPc_motif"/>
    <property type="match status" value="1"/>
</dbReference>
<proteinExistence type="predicted"/>
<keyword evidence="2" id="KW-0378">Hydrolase</keyword>
<evidence type="ECO:0000259" key="3">
    <source>
        <dbReference type="PROSITE" id="PS50056"/>
    </source>
</evidence>
<dbReference type="PROSITE" id="PS51181">
    <property type="entry name" value="PPASE_TENSIN"/>
    <property type="match status" value="1"/>
</dbReference>
<gene>
    <name evidence="5" type="ORF">INT43_007423</name>
</gene>
<dbReference type="GO" id="GO:0016314">
    <property type="term" value="F:phosphatidylinositol-3,4,5-trisphosphate 3-phosphatase activity"/>
    <property type="evidence" value="ECO:0007669"/>
    <property type="project" value="UniProtKB-EC"/>
</dbReference>
<dbReference type="Gene3D" id="3.90.190.10">
    <property type="entry name" value="Protein tyrosine phosphatase superfamily"/>
    <property type="match status" value="1"/>
</dbReference>
<dbReference type="PANTHER" id="PTHR12305:SF81">
    <property type="entry name" value="PHOSPHATIDYLINOSITOL 3,4,5-TRISPHOSPHATE 3-PHOSPHATASE AND DUAL-SPECIFICITY PROTEIN PHOSPHATASE PTEN"/>
    <property type="match status" value="1"/>
</dbReference>
<comment type="caution">
    <text evidence="5">The sequence shown here is derived from an EMBL/GenBank/DDBJ whole genome shotgun (WGS) entry which is preliminary data.</text>
</comment>
<dbReference type="GO" id="GO:0005829">
    <property type="term" value="C:cytosol"/>
    <property type="evidence" value="ECO:0007669"/>
    <property type="project" value="TreeGrafter"/>
</dbReference>
<dbReference type="Pfam" id="PF22785">
    <property type="entry name" value="Tc-R-P"/>
    <property type="match status" value="1"/>
</dbReference>
<feature type="domain" description="Tyrosine specific protein phosphatases" evidence="3">
    <location>
        <begin position="101"/>
        <end position="158"/>
    </location>
</feature>
<dbReference type="InterPro" id="IPR029023">
    <property type="entry name" value="Tensin_phosphatase"/>
</dbReference>
<organism evidence="5 6">
    <name type="scientific">Mortierella isabellina</name>
    <name type="common">Filamentous fungus</name>
    <name type="synonym">Umbelopsis isabellina</name>
    <dbReference type="NCBI Taxonomy" id="91625"/>
    <lineage>
        <taxon>Eukaryota</taxon>
        <taxon>Fungi</taxon>
        <taxon>Fungi incertae sedis</taxon>
        <taxon>Mucoromycota</taxon>
        <taxon>Mucoromycotina</taxon>
        <taxon>Umbelopsidomycetes</taxon>
        <taxon>Umbelopsidales</taxon>
        <taxon>Umbelopsidaceae</taxon>
        <taxon>Umbelopsis</taxon>
    </lineage>
</organism>
<dbReference type="SUPFAM" id="SSF52799">
    <property type="entry name" value="(Phosphotyrosine protein) phosphatases II"/>
    <property type="match status" value="1"/>
</dbReference>
<accession>A0A8H7PYA9</accession>
<dbReference type="InterPro" id="IPR003595">
    <property type="entry name" value="Tyr_Pase_cat"/>
</dbReference>
<evidence type="ECO:0000256" key="2">
    <source>
        <dbReference type="ARBA" id="ARBA00022801"/>
    </source>
</evidence>
<dbReference type="InterPro" id="IPR000387">
    <property type="entry name" value="Tyr_Pase_dom"/>
</dbReference>
<dbReference type="PROSITE" id="PS50056">
    <property type="entry name" value="TYR_PHOSPHATASE_2"/>
    <property type="match status" value="1"/>
</dbReference>
<dbReference type="EMBL" id="JAEPQZ010000004">
    <property type="protein sequence ID" value="KAG2182492.1"/>
    <property type="molecule type" value="Genomic_DNA"/>
</dbReference>
<dbReference type="OrthoDB" id="5632at2759"/>
<evidence type="ECO:0000259" key="4">
    <source>
        <dbReference type="PROSITE" id="PS51181"/>
    </source>
</evidence>